<feature type="signal peptide" evidence="3">
    <location>
        <begin position="1"/>
        <end position="24"/>
    </location>
</feature>
<feature type="chain" id="PRO_5041394833" evidence="3">
    <location>
        <begin position="25"/>
        <end position="452"/>
    </location>
</feature>
<proteinExistence type="predicted"/>
<evidence type="ECO:0000313" key="5">
    <source>
        <dbReference type="Proteomes" id="UP001163821"/>
    </source>
</evidence>
<gene>
    <name evidence="4" type="ORF">N2K84_03730</name>
</gene>
<keyword evidence="2" id="KW-0325">Glycoprotein</keyword>
<dbReference type="InterPro" id="IPR011050">
    <property type="entry name" value="Pectin_lyase_fold/virulence"/>
</dbReference>
<reference evidence="4" key="1">
    <citation type="submission" date="2022-10" db="EMBL/GenBank/DDBJ databases">
        <title>Gaoshiqiia sediminis gen. nov., sp. nov., isolated from coastal sediment.</title>
        <authorList>
            <person name="Yu W.X."/>
            <person name="Mu D.S."/>
            <person name="Du J.Z."/>
            <person name="Liang Y.Q."/>
        </authorList>
    </citation>
    <scope>NUCLEOTIDE SEQUENCE</scope>
    <source>
        <strain evidence="4">A06</strain>
    </source>
</reference>
<dbReference type="InterPro" id="IPR052063">
    <property type="entry name" value="Polysaccharide_Lyase_1"/>
</dbReference>
<dbReference type="RefSeq" id="WP_282590436.1">
    <property type="nucleotide sequence ID" value="NZ_JAPAAF010000003.1"/>
</dbReference>
<evidence type="ECO:0000256" key="1">
    <source>
        <dbReference type="ARBA" id="ARBA00022723"/>
    </source>
</evidence>
<evidence type="ECO:0000256" key="2">
    <source>
        <dbReference type="ARBA" id="ARBA00023180"/>
    </source>
</evidence>
<dbReference type="PANTHER" id="PTHR42970:SF1">
    <property type="entry name" value="PECTATE LYASE C-RELATED"/>
    <property type="match status" value="1"/>
</dbReference>
<dbReference type="AlphaFoldDB" id="A0AA41Y5D5"/>
<dbReference type="Gene3D" id="2.160.20.10">
    <property type="entry name" value="Single-stranded right-handed beta-helix, Pectin lyase-like"/>
    <property type="match status" value="1"/>
</dbReference>
<keyword evidence="1" id="KW-0479">Metal-binding</keyword>
<dbReference type="Proteomes" id="UP001163821">
    <property type="component" value="Unassembled WGS sequence"/>
</dbReference>
<dbReference type="InterPro" id="IPR012334">
    <property type="entry name" value="Pectin_lyas_fold"/>
</dbReference>
<accession>A0AA41Y5D5</accession>
<organism evidence="4 5">
    <name type="scientific">Gaoshiqia sediminis</name>
    <dbReference type="NCBI Taxonomy" id="2986998"/>
    <lineage>
        <taxon>Bacteria</taxon>
        <taxon>Pseudomonadati</taxon>
        <taxon>Bacteroidota</taxon>
        <taxon>Bacteroidia</taxon>
        <taxon>Marinilabiliales</taxon>
        <taxon>Prolixibacteraceae</taxon>
        <taxon>Gaoshiqia</taxon>
    </lineage>
</organism>
<dbReference type="PANTHER" id="PTHR42970">
    <property type="entry name" value="PECTATE LYASE C-RELATED"/>
    <property type="match status" value="1"/>
</dbReference>
<protein>
    <submittedName>
        <fullName evidence="4">Pectate lyase</fullName>
    </submittedName>
</protein>
<evidence type="ECO:0000313" key="4">
    <source>
        <dbReference type="EMBL" id="MCW0481826.1"/>
    </source>
</evidence>
<sequence>MKLNQHRYLIFLMLVLFTGLSAMAQQLAFPGAQGFGAYTQGGRFGKIVEVTNLNDAGPGSLREAIEAEGPRTVVFCVSGNIELKSMLTITNPFITIAGQTAPGDGICLKDFPLHIQDAHDVIVRFIRVRPGIASGLNGDEIDGIEVRDSKNIIIDHCTVSWTVDEGINSWKGTENITVQWCIIAEPLNKSIHHKSAHGFAGSVGGKFASYHHNLLAHAAGRNPSIGGNSEYMTESLDFRNNVVFNYGHRTCDGKPGSINFIANYYKPGPASSDKIKTQLVRIDNAQKYGFDSKWYIADNVVHGFPAAKENNWENAVAWDEGTSPEINRLKEPLPTLEISMVSAEKAYKNVLKHAGVIVPGRDAHEKRIVAEVEGKSPIRGNGIVDTVEQAGGWPELKSGEAPVDTDHDGMPDAWELKAGLDPNDPSDANKNRNNDGYTNVEEYLNSLVPMLE</sequence>
<dbReference type="GO" id="GO:0046872">
    <property type="term" value="F:metal ion binding"/>
    <property type="evidence" value="ECO:0007669"/>
    <property type="project" value="UniProtKB-KW"/>
</dbReference>
<keyword evidence="5" id="KW-1185">Reference proteome</keyword>
<name>A0AA41Y5D5_9BACT</name>
<keyword evidence="3" id="KW-0732">Signal</keyword>
<dbReference type="EMBL" id="JAPAAF010000003">
    <property type="protein sequence ID" value="MCW0481826.1"/>
    <property type="molecule type" value="Genomic_DNA"/>
</dbReference>
<dbReference type="SUPFAM" id="SSF51126">
    <property type="entry name" value="Pectin lyase-like"/>
    <property type="match status" value="1"/>
</dbReference>
<keyword evidence="4" id="KW-0456">Lyase</keyword>
<evidence type="ECO:0000256" key="3">
    <source>
        <dbReference type="SAM" id="SignalP"/>
    </source>
</evidence>
<dbReference type="GO" id="GO:0016829">
    <property type="term" value="F:lyase activity"/>
    <property type="evidence" value="ECO:0007669"/>
    <property type="project" value="UniProtKB-KW"/>
</dbReference>
<comment type="caution">
    <text evidence="4">The sequence shown here is derived from an EMBL/GenBank/DDBJ whole genome shotgun (WGS) entry which is preliminary data.</text>
</comment>